<dbReference type="Proteomes" id="UP000215914">
    <property type="component" value="Chromosome 13"/>
</dbReference>
<dbReference type="AlphaFoldDB" id="A0A251SXI5"/>
<name>A0A251SXI5_HELAN</name>
<accession>A0A251SXI5</accession>
<dbReference type="EMBL" id="CM007902">
    <property type="protein sequence ID" value="OTG02986.1"/>
    <property type="molecule type" value="Genomic_DNA"/>
</dbReference>
<proteinExistence type="predicted"/>
<evidence type="ECO:0000313" key="1">
    <source>
        <dbReference type="EMBL" id="OTG02986.1"/>
    </source>
</evidence>
<sequence length="84" mass="8899">MQSRAAAIKNVAGVVGDLVPGGGDILLSVSTARNIRTIVGRNSNFRAGLVKIILANRDGMSLLNSVCNHLAEIIGWTERQIEVS</sequence>
<protein>
    <submittedName>
        <fullName evidence="1">Uncharacterized protein</fullName>
    </submittedName>
</protein>
<organism evidence="1 2">
    <name type="scientific">Helianthus annuus</name>
    <name type="common">Common sunflower</name>
    <dbReference type="NCBI Taxonomy" id="4232"/>
    <lineage>
        <taxon>Eukaryota</taxon>
        <taxon>Viridiplantae</taxon>
        <taxon>Streptophyta</taxon>
        <taxon>Embryophyta</taxon>
        <taxon>Tracheophyta</taxon>
        <taxon>Spermatophyta</taxon>
        <taxon>Magnoliopsida</taxon>
        <taxon>eudicotyledons</taxon>
        <taxon>Gunneridae</taxon>
        <taxon>Pentapetalae</taxon>
        <taxon>asterids</taxon>
        <taxon>campanulids</taxon>
        <taxon>Asterales</taxon>
        <taxon>Asteraceae</taxon>
        <taxon>Asteroideae</taxon>
        <taxon>Heliantheae alliance</taxon>
        <taxon>Heliantheae</taxon>
        <taxon>Helianthus</taxon>
    </lineage>
</organism>
<evidence type="ECO:0000313" key="2">
    <source>
        <dbReference type="Proteomes" id="UP000215914"/>
    </source>
</evidence>
<keyword evidence="2" id="KW-1185">Reference proteome</keyword>
<reference evidence="2" key="1">
    <citation type="journal article" date="2017" name="Nature">
        <title>The sunflower genome provides insights into oil metabolism, flowering and Asterid evolution.</title>
        <authorList>
            <person name="Badouin H."/>
            <person name="Gouzy J."/>
            <person name="Grassa C.J."/>
            <person name="Murat F."/>
            <person name="Staton S.E."/>
            <person name="Cottret L."/>
            <person name="Lelandais-Briere C."/>
            <person name="Owens G.L."/>
            <person name="Carrere S."/>
            <person name="Mayjonade B."/>
            <person name="Legrand L."/>
            <person name="Gill N."/>
            <person name="Kane N.C."/>
            <person name="Bowers J.E."/>
            <person name="Hubner S."/>
            <person name="Bellec A."/>
            <person name="Berard A."/>
            <person name="Berges H."/>
            <person name="Blanchet N."/>
            <person name="Boniface M.C."/>
            <person name="Brunel D."/>
            <person name="Catrice O."/>
            <person name="Chaidir N."/>
            <person name="Claudel C."/>
            <person name="Donnadieu C."/>
            <person name="Faraut T."/>
            <person name="Fievet G."/>
            <person name="Helmstetter N."/>
            <person name="King M."/>
            <person name="Knapp S.J."/>
            <person name="Lai Z."/>
            <person name="Le Paslier M.C."/>
            <person name="Lippi Y."/>
            <person name="Lorenzon L."/>
            <person name="Mandel J.R."/>
            <person name="Marage G."/>
            <person name="Marchand G."/>
            <person name="Marquand E."/>
            <person name="Bret-Mestries E."/>
            <person name="Morien E."/>
            <person name="Nambeesan S."/>
            <person name="Nguyen T."/>
            <person name="Pegot-Espagnet P."/>
            <person name="Pouilly N."/>
            <person name="Raftis F."/>
            <person name="Sallet E."/>
            <person name="Schiex T."/>
            <person name="Thomas J."/>
            <person name="Vandecasteele C."/>
            <person name="Vares D."/>
            <person name="Vear F."/>
            <person name="Vautrin S."/>
            <person name="Crespi M."/>
            <person name="Mangin B."/>
            <person name="Burke J.M."/>
            <person name="Salse J."/>
            <person name="Munos S."/>
            <person name="Vincourt P."/>
            <person name="Rieseberg L.H."/>
            <person name="Langlade N.B."/>
        </authorList>
    </citation>
    <scope>NUCLEOTIDE SEQUENCE [LARGE SCALE GENOMIC DNA]</scope>
    <source>
        <strain evidence="2">cv. SF193</strain>
    </source>
</reference>
<dbReference type="InParanoid" id="A0A251SXI5"/>
<gene>
    <name evidence="1" type="ORF">HannXRQ_Chr13g0419111</name>
</gene>